<evidence type="ECO:0000256" key="2">
    <source>
        <dbReference type="ARBA" id="ARBA00023125"/>
    </source>
</evidence>
<dbReference type="InterPro" id="IPR018060">
    <property type="entry name" value="HTH_AraC"/>
</dbReference>
<keyword evidence="1" id="KW-0805">Transcription regulation</keyword>
<evidence type="ECO:0000256" key="1">
    <source>
        <dbReference type="ARBA" id="ARBA00023015"/>
    </source>
</evidence>
<dbReference type="SMART" id="SM00342">
    <property type="entry name" value="HTH_ARAC"/>
    <property type="match status" value="1"/>
</dbReference>
<dbReference type="PROSITE" id="PS01124">
    <property type="entry name" value="HTH_ARAC_FAMILY_2"/>
    <property type="match status" value="1"/>
</dbReference>
<evidence type="ECO:0000313" key="6">
    <source>
        <dbReference type="Proteomes" id="UP000241247"/>
    </source>
</evidence>
<dbReference type="CDD" id="cd03136">
    <property type="entry name" value="GATase1_AraC_ArgR_like"/>
    <property type="match status" value="1"/>
</dbReference>
<dbReference type="SUPFAM" id="SSF46689">
    <property type="entry name" value="Homeodomain-like"/>
    <property type="match status" value="1"/>
</dbReference>
<accession>A0A2T5BAT7</accession>
<gene>
    <name evidence="5" type="ORF">C7449_103102</name>
</gene>
<dbReference type="PANTHER" id="PTHR43130:SF3">
    <property type="entry name" value="HTH-TYPE TRANSCRIPTIONAL REGULATOR RV1931C"/>
    <property type="match status" value="1"/>
</dbReference>
<keyword evidence="6" id="KW-1185">Reference proteome</keyword>
<dbReference type="InterPro" id="IPR002818">
    <property type="entry name" value="DJ-1/PfpI"/>
</dbReference>
<feature type="domain" description="HTH araC/xylS-type" evidence="4">
    <location>
        <begin position="237"/>
        <end position="335"/>
    </location>
</feature>
<keyword evidence="3" id="KW-0804">Transcription</keyword>
<dbReference type="Gene3D" id="1.10.10.60">
    <property type="entry name" value="Homeodomain-like"/>
    <property type="match status" value="1"/>
</dbReference>
<sequence>MSNVSRAALRSPIRLGGRTASLSVGVILLKRFTLCAFANFIDVLRLAADEGDRSRPIHCQWSVISADMQPIVSSCGISIQPQARFGDPGRFDYIVIVGGLVDEIAQKDEKVDGYLRQAAAAGVPLVGLCTGAFVLHRAGLMQGYRCCVSWFHHADFLEQFDGLRPVSDQIFVVDRDRLTCSGGASAAHLAAFLVERHVGRAQATKSLHIMMISEAAVGETPQPGFPANFETNDPVVRRALLIMQQSLDVPLPIKVIAARMQSDKRRLERRFQSALNTSPLSVYLTMRLDYACHLIEMTERSVASIAADCGFCDSSHFARMYARRFGSTPGKHRELLRARTEGPAAALTA</sequence>
<protein>
    <submittedName>
        <fullName evidence="5">Transcriptional regulator GlxA family with amidase domain</fullName>
    </submittedName>
</protein>
<dbReference type="InterPro" id="IPR018062">
    <property type="entry name" value="HTH_AraC-typ_CS"/>
</dbReference>
<dbReference type="GO" id="GO:0003700">
    <property type="term" value="F:DNA-binding transcription factor activity"/>
    <property type="evidence" value="ECO:0007669"/>
    <property type="project" value="InterPro"/>
</dbReference>
<name>A0A2T5BAT7_MYCDI</name>
<organism evidence="5 6">
    <name type="scientific">Mycoplana dimorpha</name>
    <dbReference type="NCBI Taxonomy" id="28320"/>
    <lineage>
        <taxon>Bacteria</taxon>
        <taxon>Pseudomonadati</taxon>
        <taxon>Pseudomonadota</taxon>
        <taxon>Alphaproteobacteria</taxon>
        <taxon>Hyphomicrobiales</taxon>
        <taxon>Rhizobiaceae</taxon>
        <taxon>Mycoplana</taxon>
    </lineage>
</organism>
<evidence type="ECO:0000256" key="3">
    <source>
        <dbReference type="ARBA" id="ARBA00023163"/>
    </source>
</evidence>
<comment type="caution">
    <text evidence="5">The sequence shown here is derived from an EMBL/GenBank/DDBJ whole genome shotgun (WGS) entry which is preliminary data.</text>
</comment>
<evidence type="ECO:0000313" key="5">
    <source>
        <dbReference type="EMBL" id="PTM96089.1"/>
    </source>
</evidence>
<dbReference type="Gene3D" id="3.40.50.880">
    <property type="match status" value="1"/>
</dbReference>
<reference evidence="5 6" key="1">
    <citation type="submission" date="2018-04" db="EMBL/GenBank/DDBJ databases">
        <title>Genomic Encyclopedia of Type Strains, Phase IV (KMG-IV): sequencing the most valuable type-strain genomes for metagenomic binning, comparative biology and taxonomic classification.</title>
        <authorList>
            <person name="Goeker M."/>
        </authorList>
    </citation>
    <scope>NUCLEOTIDE SEQUENCE [LARGE SCALE GENOMIC DNA]</scope>
    <source>
        <strain evidence="5 6">DSM 7138</strain>
    </source>
</reference>
<dbReference type="InterPro" id="IPR029062">
    <property type="entry name" value="Class_I_gatase-like"/>
</dbReference>
<evidence type="ECO:0000259" key="4">
    <source>
        <dbReference type="PROSITE" id="PS01124"/>
    </source>
</evidence>
<proteinExistence type="predicted"/>
<dbReference type="SUPFAM" id="SSF52317">
    <property type="entry name" value="Class I glutamine amidotransferase-like"/>
    <property type="match status" value="1"/>
</dbReference>
<dbReference type="PANTHER" id="PTHR43130">
    <property type="entry name" value="ARAC-FAMILY TRANSCRIPTIONAL REGULATOR"/>
    <property type="match status" value="1"/>
</dbReference>
<dbReference type="AlphaFoldDB" id="A0A2T5BAT7"/>
<dbReference type="OrthoDB" id="9793400at2"/>
<dbReference type="RefSeq" id="WP_108002183.1">
    <property type="nucleotide sequence ID" value="NZ_JBHEEX010000009.1"/>
</dbReference>
<dbReference type="InterPro" id="IPR020449">
    <property type="entry name" value="Tscrpt_reg_AraC-type_HTH"/>
</dbReference>
<keyword evidence="2" id="KW-0238">DNA-binding</keyword>
<dbReference type="Pfam" id="PF01965">
    <property type="entry name" value="DJ-1_PfpI"/>
    <property type="match status" value="1"/>
</dbReference>
<dbReference type="InterPro" id="IPR052158">
    <property type="entry name" value="INH-QAR"/>
</dbReference>
<dbReference type="GO" id="GO:0043565">
    <property type="term" value="F:sequence-specific DNA binding"/>
    <property type="evidence" value="ECO:0007669"/>
    <property type="project" value="InterPro"/>
</dbReference>
<dbReference type="PROSITE" id="PS00041">
    <property type="entry name" value="HTH_ARAC_FAMILY_1"/>
    <property type="match status" value="1"/>
</dbReference>
<dbReference type="Pfam" id="PF12833">
    <property type="entry name" value="HTH_18"/>
    <property type="match status" value="1"/>
</dbReference>
<dbReference type="InterPro" id="IPR009057">
    <property type="entry name" value="Homeodomain-like_sf"/>
</dbReference>
<dbReference type="PRINTS" id="PR00032">
    <property type="entry name" value="HTHARAC"/>
</dbReference>
<dbReference type="Proteomes" id="UP000241247">
    <property type="component" value="Unassembled WGS sequence"/>
</dbReference>
<dbReference type="EMBL" id="PZZZ01000003">
    <property type="protein sequence ID" value="PTM96089.1"/>
    <property type="molecule type" value="Genomic_DNA"/>
</dbReference>